<evidence type="ECO:0000313" key="1">
    <source>
        <dbReference type="EMBL" id="PKK77946.1"/>
    </source>
</evidence>
<evidence type="ECO:0000313" key="2">
    <source>
        <dbReference type="Proteomes" id="UP000233469"/>
    </source>
</evidence>
<reference evidence="1 2" key="2">
    <citation type="submission" date="2017-10" db="EMBL/GenBank/DDBJ databases">
        <title>Extensive intraspecific genome diversity in a model arbuscular mycorrhizal fungus.</title>
        <authorList>
            <person name="Chen E.C.H."/>
            <person name="Morin E."/>
            <person name="Baudet D."/>
            <person name="Noel J."/>
            <person name="Ndikumana S."/>
            <person name="Charron P."/>
            <person name="St-Onge C."/>
            <person name="Giorgi J."/>
            <person name="Grigoriev I.V."/>
            <person name="Roux C."/>
            <person name="Martin F.M."/>
            <person name="Corradi N."/>
        </authorList>
    </citation>
    <scope>NUCLEOTIDE SEQUENCE [LARGE SCALE GENOMIC DNA]</scope>
    <source>
        <strain evidence="1 2">C2</strain>
    </source>
</reference>
<gene>
    <name evidence="1" type="ORF">RhiirC2_706192</name>
</gene>
<dbReference type="VEuPathDB" id="FungiDB:FUN_012031"/>
<dbReference type="Proteomes" id="UP000233469">
    <property type="component" value="Unassembled WGS sequence"/>
</dbReference>
<organism evidence="1 2">
    <name type="scientific">Rhizophagus irregularis</name>
    <dbReference type="NCBI Taxonomy" id="588596"/>
    <lineage>
        <taxon>Eukaryota</taxon>
        <taxon>Fungi</taxon>
        <taxon>Fungi incertae sedis</taxon>
        <taxon>Mucoromycota</taxon>
        <taxon>Glomeromycotina</taxon>
        <taxon>Glomeromycetes</taxon>
        <taxon>Glomerales</taxon>
        <taxon>Glomeraceae</taxon>
        <taxon>Rhizophagus</taxon>
    </lineage>
</organism>
<dbReference type="AlphaFoldDB" id="A0A2N1NVL6"/>
<reference evidence="1 2" key="1">
    <citation type="submission" date="2016-04" db="EMBL/GenBank/DDBJ databases">
        <title>Genome analyses suggest a sexual origin of heterokaryosis in a supposedly ancient asexual fungus.</title>
        <authorList>
            <person name="Ropars J."/>
            <person name="Sedzielewska K."/>
            <person name="Noel J."/>
            <person name="Charron P."/>
            <person name="Farinelli L."/>
            <person name="Marton T."/>
            <person name="Kruger M."/>
            <person name="Pelin A."/>
            <person name="Brachmann A."/>
            <person name="Corradi N."/>
        </authorList>
    </citation>
    <scope>NUCLEOTIDE SEQUENCE [LARGE SCALE GENOMIC DNA]</scope>
    <source>
        <strain evidence="1 2">C2</strain>
    </source>
</reference>
<dbReference type="VEuPathDB" id="FungiDB:RhiirFUN_016445"/>
<proteinExistence type="predicted"/>
<dbReference type="EMBL" id="LLXL01000103">
    <property type="protein sequence ID" value="PKK77946.1"/>
    <property type="molecule type" value="Genomic_DNA"/>
</dbReference>
<protein>
    <submittedName>
        <fullName evidence="1">Uncharacterized protein</fullName>
    </submittedName>
</protein>
<sequence>MPMKNFRKRQHFVYSSNHMNTNVKKEYGLIVYQRFKDLHNSVIDECYIWHALIIHDLMNAELGQYPHLPPIEHVQIFINYVKFIINESLIRKKIIKRNLEFYDRRVPKRKAKAQETAEQWQARLNRESERKRAQHLRLYLQLQHLSAITQNSNFNNTTPFFFDIPPQMISFMQNSITNNPDDTPNSPPNTLFFPKQQVLSFDVN</sequence>
<comment type="caution">
    <text evidence="1">The sequence shown here is derived from an EMBL/GenBank/DDBJ whole genome shotgun (WGS) entry which is preliminary data.</text>
</comment>
<name>A0A2N1NVL6_9GLOM</name>
<accession>A0A2N1NVL6</accession>